<dbReference type="Proteomes" id="UP000195072">
    <property type="component" value="Unassembled WGS sequence"/>
</dbReference>
<dbReference type="InterPro" id="IPR011009">
    <property type="entry name" value="Kinase-like_dom_sf"/>
</dbReference>
<protein>
    <recommendedName>
        <fullName evidence="3">Capsular biosynthesis protein</fullName>
    </recommendedName>
</protein>
<evidence type="ECO:0000313" key="2">
    <source>
        <dbReference type="Proteomes" id="UP000195072"/>
    </source>
</evidence>
<dbReference type="SUPFAM" id="SSF56112">
    <property type="entry name" value="Protein kinase-like (PK-like)"/>
    <property type="match status" value="1"/>
</dbReference>
<dbReference type="EMBL" id="JOOZ01000091">
    <property type="protein sequence ID" value="OUL64974.1"/>
    <property type="molecule type" value="Genomic_DNA"/>
</dbReference>
<evidence type="ECO:0000313" key="1">
    <source>
        <dbReference type="EMBL" id="OUL64974.1"/>
    </source>
</evidence>
<comment type="caution">
    <text evidence="1">The sequence shown here is derived from an EMBL/GenBank/DDBJ whole genome shotgun (WGS) entry which is preliminary data.</text>
</comment>
<accession>A0A252EFK1</accession>
<evidence type="ECO:0008006" key="3">
    <source>
        <dbReference type="Google" id="ProtNLM"/>
    </source>
</evidence>
<organism evidence="1 2">
    <name type="scientific">Acetobacter senegalensis</name>
    <dbReference type="NCBI Taxonomy" id="446692"/>
    <lineage>
        <taxon>Bacteria</taxon>
        <taxon>Pseudomonadati</taxon>
        <taxon>Pseudomonadota</taxon>
        <taxon>Alphaproteobacteria</taxon>
        <taxon>Acetobacterales</taxon>
        <taxon>Acetobacteraceae</taxon>
        <taxon>Acetobacter</taxon>
    </lineage>
</organism>
<name>A0A252EFK1_9PROT</name>
<gene>
    <name evidence="1" type="ORF">HK16_19805</name>
</gene>
<proteinExistence type="predicted"/>
<dbReference type="AlphaFoldDB" id="A0A252EFK1"/>
<reference evidence="1 2" key="1">
    <citation type="submission" date="2014-06" db="EMBL/GenBank/DDBJ databases">
        <authorList>
            <person name="Ju J."/>
            <person name="Zhang J."/>
        </authorList>
    </citation>
    <scope>NUCLEOTIDE SEQUENCE [LARGE SCALE GENOMIC DNA]</scope>
    <source>
        <strain evidence="1">DmL_050</strain>
    </source>
</reference>
<sequence length="495" mass="55051">MKSVGIRVPHHVTVIFDDRIPPPPEAVAIIGKVPFSRIVRRRKRFGTEIQAAAESAHCAFQIIETDEAASALAHHIETRGPGFLYLLLPSCIAPLYMEQLTLVMKKSAFALESTFLAPISGDAAAVILKEKDAIAFLRAEDTEDRRNILLRLSEAAPEMVDRVSLVDIRKPRSLFKFLVGSTEARHFNDTLAEDGVFHKSSSDIAKMEAEYRYFHVAPEEMKRFLMPTFYFWAKGGKGGYSMEHLPVPDVALQFIHGALKPADFDLLLDNFFAFLASRRKGSDNAAHTLAEGRRHIVEKFDARIERFLDTKEGQKLDAILISAGPRGNLRAMQAAARPFIEKALEQFSGTHLVFGHGDPCFSNILFDKRLGLMRLIDPKGATSFEAGLMHPLYDVAKFSHSVLGGYDFINNALFNCSLNDQLVMECHLDEGGPPTWAQDAFRDRLEKAGLDVGAVRAVELSLFLSMLPLHSDRPNKLMGFALTAATILDDLESRA</sequence>